<dbReference type="InterPro" id="IPR040449">
    <property type="entry name" value="Peptidase_S66_N"/>
</dbReference>
<dbReference type="Proteomes" id="UP000780690">
    <property type="component" value="Unassembled WGS sequence"/>
</dbReference>
<dbReference type="SUPFAM" id="SSF52317">
    <property type="entry name" value="Class I glutamine amidotransferase-like"/>
    <property type="match status" value="1"/>
</dbReference>
<evidence type="ECO:0000259" key="3">
    <source>
        <dbReference type="Pfam" id="PF02016"/>
    </source>
</evidence>
<dbReference type="Gene3D" id="3.50.30.60">
    <property type="entry name" value="LD-carboxypeptidase A C-terminal domain-like"/>
    <property type="match status" value="1"/>
</dbReference>
<dbReference type="RefSeq" id="WP_167144013.1">
    <property type="nucleotide sequence ID" value="NZ_VWXD01000018.1"/>
</dbReference>
<organism evidence="5 6">
    <name type="scientific">Candidatus Pantoea formicae</name>
    <dbReference type="NCBI Taxonomy" id="2608355"/>
    <lineage>
        <taxon>Bacteria</taxon>
        <taxon>Pseudomonadati</taxon>
        <taxon>Pseudomonadota</taxon>
        <taxon>Gammaproteobacteria</taxon>
        <taxon>Enterobacterales</taxon>
        <taxon>Erwiniaceae</taxon>
        <taxon>Pantoea</taxon>
    </lineage>
</organism>
<protein>
    <submittedName>
        <fullName evidence="5">LD-carboxypeptidase</fullName>
    </submittedName>
</protein>
<proteinExistence type="inferred from homology"/>
<dbReference type="PIRSF" id="PIRSF028757">
    <property type="entry name" value="LD-carboxypeptidase"/>
    <property type="match status" value="1"/>
</dbReference>
<evidence type="ECO:0000256" key="1">
    <source>
        <dbReference type="ARBA" id="ARBA00010233"/>
    </source>
</evidence>
<comment type="caution">
    <text evidence="5">The sequence shown here is derived from an EMBL/GenBank/DDBJ whole genome shotgun (WGS) entry which is preliminary data.</text>
</comment>
<gene>
    <name evidence="5" type="ORF">F3J38_26125</name>
</gene>
<sequence length="345" mass="37969">MNTRIPPNLVPGDLIAVTAPSSGVPEHLHPRLELAINSLKKKGFRVLEGECLRSQHKNESACKTSRAKELMTVLTDPEVKAVMPPWGGDRAIELLELMDFRLLEKTEPKWFVGFSDLSTIHFPLVTLSGWSTLHGPNLMDLGAKELDPTTKAVWEFLAAEKGDVIEQFSSKAHQTEENQWGSASDAGFNLSHETEWKILDGVTSSVFFNGYLIGGCLEIISRLAGTPFGNIRLFTEQHIEEGVILYFENVEMAPCEMTRALISLRLHGWFENLKGILIGRSAAPDVSDNTKHNYLDALKAALGDLLIPVLYDVDIGHIPPQISIVNGAKATVTFTEGSGSITQQL</sequence>
<evidence type="ECO:0000256" key="2">
    <source>
        <dbReference type="ARBA" id="ARBA00022801"/>
    </source>
</evidence>
<dbReference type="InterPro" id="IPR040921">
    <property type="entry name" value="Peptidase_S66C"/>
</dbReference>
<dbReference type="Pfam" id="PF17676">
    <property type="entry name" value="Peptidase_S66C"/>
    <property type="match status" value="1"/>
</dbReference>
<dbReference type="InterPro" id="IPR029062">
    <property type="entry name" value="Class_I_gatase-like"/>
</dbReference>
<comment type="similarity">
    <text evidence="1">Belongs to the peptidase S66 family.</text>
</comment>
<feature type="domain" description="LD-carboxypeptidase N-terminal" evidence="3">
    <location>
        <begin position="15"/>
        <end position="135"/>
    </location>
</feature>
<accession>A0ABX0R2L7</accession>
<evidence type="ECO:0000313" key="5">
    <source>
        <dbReference type="EMBL" id="NIF03482.1"/>
    </source>
</evidence>
<evidence type="ECO:0000259" key="4">
    <source>
        <dbReference type="Pfam" id="PF17676"/>
    </source>
</evidence>
<reference evidence="5 6" key="1">
    <citation type="journal article" date="2019" name="bioRxiv">
        <title>Bacteria contribute to plant secondary compound degradation in a generalist herbivore system.</title>
        <authorList>
            <person name="Francoeur C.B."/>
            <person name="Khadempour L."/>
            <person name="Moreira-Soto R.D."/>
            <person name="Gotting K."/>
            <person name="Book A.J."/>
            <person name="Pinto-Tomas A.A."/>
            <person name="Keefover-Ring K."/>
            <person name="Currie C.R."/>
        </authorList>
    </citation>
    <scope>NUCLEOTIDE SEQUENCE [LARGE SCALE GENOMIC DNA]</scope>
    <source>
        <strain evidence="5 6">Acro-805</strain>
    </source>
</reference>
<dbReference type="Pfam" id="PF02016">
    <property type="entry name" value="Peptidase_S66"/>
    <property type="match status" value="1"/>
</dbReference>
<evidence type="ECO:0000313" key="6">
    <source>
        <dbReference type="Proteomes" id="UP000780690"/>
    </source>
</evidence>
<dbReference type="PANTHER" id="PTHR30237">
    <property type="entry name" value="MURAMOYLTETRAPEPTIDE CARBOXYPEPTIDASE"/>
    <property type="match status" value="1"/>
</dbReference>
<name>A0ABX0R2L7_9GAMM</name>
<dbReference type="Gene3D" id="3.40.50.10740">
    <property type="entry name" value="Class I glutamine amidotransferase-like"/>
    <property type="match status" value="1"/>
</dbReference>
<dbReference type="CDD" id="cd07062">
    <property type="entry name" value="Peptidase_S66_mccF_like"/>
    <property type="match status" value="1"/>
</dbReference>
<dbReference type="InterPro" id="IPR003507">
    <property type="entry name" value="S66_fam"/>
</dbReference>
<dbReference type="SUPFAM" id="SSF141986">
    <property type="entry name" value="LD-carboxypeptidase A C-terminal domain-like"/>
    <property type="match status" value="1"/>
</dbReference>
<keyword evidence="2" id="KW-0378">Hydrolase</keyword>
<feature type="domain" description="LD-carboxypeptidase C-terminal" evidence="4">
    <location>
        <begin position="210"/>
        <end position="332"/>
    </location>
</feature>
<dbReference type="EMBL" id="VWXD01000018">
    <property type="protein sequence ID" value="NIF03482.1"/>
    <property type="molecule type" value="Genomic_DNA"/>
</dbReference>
<dbReference type="InterPro" id="IPR027478">
    <property type="entry name" value="LdcA_N"/>
</dbReference>
<keyword evidence="6" id="KW-1185">Reference proteome</keyword>
<dbReference type="InterPro" id="IPR027461">
    <property type="entry name" value="Carboxypeptidase_A_C_sf"/>
</dbReference>